<organism evidence="10">
    <name type="scientific">Thermorudis peleae</name>
    <dbReference type="NCBI Taxonomy" id="1382356"/>
    <lineage>
        <taxon>Bacteria</taxon>
        <taxon>Pseudomonadati</taxon>
        <taxon>Thermomicrobiota</taxon>
        <taxon>Thermomicrobia</taxon>
        <taxon>Thermomicrobia incertae sedis</taxon>
        <taxon>Thermorudis</taxon>
    </lineage>
</organism>
<keyword evidence="6 9" id="KW-0560">Oxidoreductase</keyword>
<comment type="pathway">
    <text evidence="7">Amino-acid biosynthesis; L-methionine biosynthesis via de novo pathway.</text>
</comment>
<evidence type="ECO:0000256" key="6">
    <source>
        <dbReference type="ARBA" id="ARBA00023002"/>
    </source>
</evidence>
<name>A0A831T790_9BACT</name>
<dbReference type="InterPro" id="IPR003171">
    <property type="entry name" value="Mehydrof_redctse-like"/>
</dbReference>
<dbReference type="AlphaFoldDB" id="A0A831T790"/>
<dbReference type="GO" id="GO:0071949">
    <property type="term" value="F:FAD binding"/>
    <property type="evidence" value="ECO:0007669"/>
    <property type="project" value="TreeGrafter"/>
</dbReference>
<dbReference type="Pfam" id="PF02219">
    <property type="entry name" value="MTHFR"/>
    <property type="match status" value="1"/>
</dbReference>
<keyword evidence="4 9" id="KW-0285">Flavoprotein</keyword>
<evidence type="ECO:0000256" key="3">
    <source>
        <dbReference type="ARBA" id="ARBA00006743"/>
    </source>
</evidence>
<dbReference type="GO" id="GO:0106312">
    <property type="term" value="F:methylenetetrahydrofolate reductase (NADH) activity"/>
    <property type="evidence" value="ECO:0007669"/>
    <property type="project" value="UniProtKB-EC"/>
</dbReference>
<comment type="similarity">
    <text evidence="3 9">Belongs to the methylenetetrahydrofolate reductase family.</text>
</comment>
<proteinExistence type="inferred from homology"/>
<dbReference type="SUPFAM" id="SSF51730">
    <property type="entry name" value="FAD-linked oxidoreductase"/>
    <property type="match status" value="1"/>
</dbReference>
<keyword evidence="5 9" id="KW-0274">FAD</keyword>
<dbReference type="GO" id="GO:0035999">
    <property type="term" value="P:tetrahydrofolate interconversion"/>
    <property type="evidence" value="ECO:0007669"/>
    <property type="project" value="UniProtKB-UniPathway"/>
</dbReference>
<accession>A0A831T790</accession>
<comment type="caution">
    <text evidence="10">The sequence shown here is derived from an EMBL/GenBank/DDBJ whole genome shotgun (WGS) entry which is preliminary data.</text>
</comment>
<reference evidence="10" key="1">
    <citation type="journal article" date="2020" name="mSystems">
        <title>Genome- and Community-Level Interaction Insights into Carbon Utilization and Element Cycling Functions of Hydrothermarchaeota in Hydrothermal Sediment.</title>
        <authorList>
            <person name="Zhou Z."/>
            <person name="Liu Y."/>
            <person name="Xu W."/>
            <person name="Pan J."/>
            <person name="Luo Z.H."/>
            <person name="Li M."/>
        </authorList>
    </citation>
    <scope>NUCLEOTIDE SEQUENCE [LARGE SCALE GENOMIC DNA]</scope>
    <source>
        <strain evidence="10">SpSt-210</strain>
    </source>
</reference>
<evidence type="ECO:0000256" key="5">
    <source>
        <dbReference type="ARBA" id="ARBA00022827"/>
    </source>
</evidence>
<dbReference type="UniPathway" id="UPA00193"/>
<dbReference type="Gene3D" id="3.20.20.220">
    <property type="match status" value="1"/>
</dbReference>
<comment type="catalytic activity">
    <reaction evidence="8">
        <text>(6S)-5-methyl-5,6,7,8-tetrahydrofolate + NAD(+) = (6R)-5,10-methylene-5,6,7,8-tetrahydrofolate + NADH + H(+)</text>
        <dbReference type="Rhea" id="RHEA:19821"/>
        <dbReference type="ChEBI" id="CHEBI:15378"/>
        <dbReference type="ChEBI" id="CHEBI:15636"/>
        <dbReference type="ChEBI" id="CHEBI:18608"/>
        <dbReference type="ChEBI" id="CHEBI:57540"/>
        <dbReference type="ChEBI" id="CHEBI:57945"/>
        <dbReference type="EC" id="1.5.1.54"/>
    </reaction>
    <physiologicalReaction direction="right-to-left" evidence="8">
        <dbReference type="Rhea" id="RHEA:19823"/>
    </physiologicalReaction>
</comment>
<dbReference type="InterPro" id="IPR029041">
    <property type="entry name" value="FAD-linked_oxidoreductase-like"/>
</dbReference>
<evidence type="ECO:0000256" key="2">
    <source>
        <dbReference type="ARBA" id="ARBA00004777"/>
    </source>
</evidence>
<dbReference type="EMBL" id="DSIY01000065">
    <property type="protein sequence ID" value="HEG90397.1"/>
    <property type="molecule type" value="Genomic_DNA"/>
</dbReference>
<evidence type="ECO:0000256" key="1">
    <source>
        <dbReference type="ARBA" id="ARBA00001974"/>
    </source>
</evidence>
<dbReference type="PANTHER" id="PTHR45754:SF3">
    <property type="entry name" value="METHYLENETETRAHYDROFOLATE REDUCTASE (NADPH)"/>
    <property type="match status" value="1"/>
</dbReference>
<evidence type="ECO:0000256" key="9">
    <source>
        <dbReference type="RuleBase" id="RU003862"/>
    </source>
</evidence>
<evidence type="ECO:0000256" key="8">
    <source>
        <dbReference type="ARBA" id="ARBA00048628"/>
    </source>
</evidence>
<evidence type="ECO:0000313" key="10">
    <source>
        <dbReference type="EMBL" id="HEG90397.1"/>
    </source>
</evidence>
<comment type="cofactor">
    <cofactor evidence="1 9">
        <name>FAD</name>
        <dbReference type="ChEBI" id="CHEBI:57692"/>
    </cofactor>
</comment>
<sequence>MSDRQGASQFGDGAEVEWVCRLLDNARLEILPTAKADEIAKGVPERYKLTVTSSPKLGVARTVELATELRRRGFTVVPHLAARAVRDRHELARIIDTLVGAGIDEVFVIGGDQEQPVGAFSGALELLEVLSTLDRRPQTIGVAAYPEGHPKIPSSVLMDMLLKKQPYATYAILQLSFDAGAILDWLRAARSQGFHLPVYLCLPGTLRIDRLLRIAVRLGIGQSLRYLEKQQGLLPQLLTGGYRYDPWTLIESLLERFGPDHEQIVGIHWSTFNELTRTVEWIESRQRELRVTAR</sequence>
<dbReference type="GO" id="GO:0005829">
    <property type="term" value="C:cytosol"/>
    <property type="evidence" value="ECO:0007669"/>
    <property type="project" value="TreeGrafter"/>
</dbReference>
<evidence type="ECO:0000256" key="4">
    <source>
        <dbReference type="ARBA" id="ARBA00022630"/>
    </source>
</evidence>
<comment type="pathway">
    <text evidence="2 9">One-carbon metabolism; tetrahydrofolate interconversion.</text>
</comment>
<gene>
    <name evidence="10" type="ORF">ENP34_03000</name>
</gene>
<dbReference type="PANTHER" id="PTHR45754">
    <property type="entry name" value="METHYLENETETRAHYDROFOLATE REDUCTASE"/>
    <property type="match status" value="1"/>
</dbReference>
<evidence type="ECO:0000256" key="7">
    <source>
        <dbReference type="ARBA" id="ARBA00034478"/>
    </source>
</evidence>
<protein>
    <recommendedName>
        <fullName evidence="9">Methylenetetrahydrofolate reductase</fullName>
    </recommendedName>
</protein>
<dbReference type="GO" id="GO:0009086">
    <property type="term" value="P:methionine biosynthetic process"/>
    <property type="evidence" value="ECO:0007669"/>
    <property type="project" value="TreeGrafter"/>
</dbReference>